<accession>A0A6P8CYM0</accession>
<feature type="non-terminal residue" evidence="10">
    <location>
        <position position="1"/>
    </location>
</feature>
<feature type="domain" description="Cyclin C-terminal" evidence="8">
    <location>
        <begin position="54"/>
        <end position="171"/>
    </location>
</feature>
<dbReference type="InterPro" id="IPR006671">
    <property type="entry name" value="Cyclin_N"/>
</dbReference>
<dbReference type="InterPro" id="IPR039361">
    <property type="entry name" value="Cyclin"/>
</dbReference>
<evidence type="ECO:0000256" key="3">
    <source>
        <dbReference type="ARBA" id="ARBA00023127"/>
    </source>
</evidence>
<dbReference type="InterPro" id="IPR004367">
    <property type="entry name" value="Cyclin_C-dom"/>
</dbReference>
<dbReference type="SUPFAM" id="SSF47954">
    <property type="entry name" value="Cyclin-like"/>
    <property type="match status" value="2"/>
</dbReference>
<dbReference type="Gene3D" id="1.10.472.10">
    <property type="entry name" value="Cyclin-like"/>
    <property type="match status" value="2"/>
</dbReference>
<reference evidence="9" key="1">
    <citation type="journal article" date="2020" name="Plant Biotechnol. J.">
        <title>The pomegranate (Punica granatum L.) draft genome dissects genetic divergence between soft- and hard-seeded cultivars.</title>
        <authorList>
            <person name="Luo X."/>
            <person name="Li H."/>
            <person name="Wu Z."/>
            <person name="Yao W."/>
            <person name="Zhao P."/>
            <person name="Cao D."/>
            <person name="Yu H."/>
            <person name="Li K."/>
            <person name="Poudel K."/>
            <person name="Zhao D."/>
            <person name="Zhang F."/>
            <person name="Xia X."/>
            <person name="Chen L."/>
            <person name="Wang Q."/>
            <person name="Jing D."/>
            <person name="Cao S."/>
        </authorList>
    </citation>
    <scope>NUCLEOTIDE SEQUENCE [LARGE SCALE GENOMIC DNA]</scope>
    <source>
        <strain evidence="9">cv. Tunisia</strain>
    </source>
</reference>
<organism evidence="9 10">
    <name type="scientific">Punica granatum</name>
    <name type="common">Pomegranate</name>
    <dbReference type="NCBI Taxonomy" id="22663"/>
    <lineage>
        <taxon>Eukaryota</taxon>
        <taxon>Viridiplantae</taxon>
        <taxon>Streptophyta</taxon>
        <taxon>Embryophyta</taxon>
        <taxon>Tracheophyta</taxon>
        <taxon>Spermatophyta</taxon>
        <taxon>Magnoliopsida</taxon>
        <taxon>eudicotyledons</taxon>
        <taxon>Gunneridae</taxon>
        <taxon>Pentapetalae</taxon>
        <taxon>rosids</taxon>
        <taxon>malvids</taxon>
        <taxon>Myrtales</taxon>
        <taxon>Lythraceae</taxon>
        <taxon>Punica</taxon>
    </lineage>
</organism>
<name>A0A6P8CYM0_PUNGR</name>
<evidence type="ECO:0000259" key="7">
    <source>
        <dbReference type="SMART" id="SM00385"/>
    </source>
</evidence>
<evidence type="ECO:0000259" key="8">
    <source>
        <dbReference type="SMART" id="SM01332"/>
    </source>
</evidence>
<feature type="compositionally biased region" description="Basic and acidic residues" evidence="6">
    <location>
        <begin position="183"/>
        <end position="196"/>
    </location>
</feature>
<evidence type="ECO:0000313" key="10">
    <source>
        <dbReference type="RefSeq" id="XP_031387189.1"/>
    </source>
</evidence>
<dbReference type="PANTHER" id="PTHR10177">
    <property type="entry name" value="CYCLINS"/>
    <property type="match status" value="1"/>
</dbReference>
<dbReference type="InterPro" id="IPR036915">
    <property type="entry name" value="Cyclin-like_sf"/>
</dbReference>
<evidence type="ECO:0000256" key="2">
    <source>
        <dbReference type="ARBA" id="ARBA00022618"/>
    </source>
</evidence>
<keyword evidence="3 5" id="KW-0195">Cyclin</keyword>
<dbReference type="RefSeq" id="XP_031387189.1">
    <property type="nucleotide sequence ID" value="XM_031531329.1"/>
</dbReference>
<dbReference type="SMART" id="SM00385">
    <property type="entry name" value="CYCLIN"/>
    <property type="match status" value="1"/>
</dbReference>
<feature type="domain" description="Cyclin-like" evidence="7">
    <location>
        <begin position="58"/>
        <end position="140"/>
    </location>
</feature>
<dbReference type="GO" id="GO:0010332">
    <property type="term" value="P:response to gamma radiation"/>
    <property type="evidence" value="ECO:0007669"/>
    <property type="project" value="UniProtKB-ARBA"/>
</dbReference>
<dbReference type="InterPro" id="IPR013763">
    <property type="entry name" value="Cyclin-like_dom"/>
</dbReference>
<dbReference type="Proteomes" id="UP000515151">
    <property type="component" value="Chromosome 3"/>
</dbReference>
<comment type="similarity">
    <text evidence="1">Belongs to the cyclin family. Cyclin AB subfamily.</text>
</comment>
<evidence type="ECO:0000256" key="5">
    <source>
        <dbReference type="RuleBase" id="RU000383"/>
    </source>
</evidence>
<sequence>FALGALLTAPKYEEIHPPEVNDLVALADGAYSNEQVLTMEKTVLGKIKWYLTIPTSYVFLLRFIKAALVDRILENMVYFLSKLGLMNYSTISHPPSMVAASAVYAACCTLNISPFWSATLNVHTGNTEAQIMDCAKLLVTFHANAKDGKFQVVYRKYSSSQRAAVALLSPAKALLDDDSGDTEGPHRLHQGTDHVSKTKSPNPANAKNSKFQVVYRKYSSSPRR</sequence>
<dbReference type="Pfam" id="PF00134">
    <property type="entry name" value="Cyclin_N"/>
    <property type="match status" value="1"/>
</dbReference>
<evidence type="ECO:0000313" key="9">
    <source>
        <dbReference type="Proteomes" id="UP000515151"/>
    </source>
</evidence>
<protein>
    <submittedName>
        <fullName evidence="10">G2/mitotic-specific cyclin S13-7-like</fullName>
    </submittedName>
</protein>
<keyword evidence="2" id="KW-0132">Cell division</keyword>
<evidence type="ECO:0000256" key="1">
    <source>
        <dbReference type="ARBA" id="ARBA00006955"/>
    </source>
</evidence>
<proteinExistence type="inferred from homology"/>
<evidence type="ECO:0000256" key="4">
    <source>
        <dbReference type="ARBA" id="ARBA00023306"/>
    </source>
</evidence>
<gene>
    <name evidence="10" type="primary">LOC116200479</name>
</gene>
<keyword evidence="4" id="KW-0131">Cell cycle</keyword>
<feature type="compositionally biased region" description="Polar residues" evidence="6">
    <location>
        <begin position="198"/>
        <end position="211"/>
    </location>
</feature>
<dbReference type="OrthoDB" id="5590282at2759"/>
<dbReference type="SMART" id="SM01332">
    <property type="entry name" value="Cyclin_C"/>
    <property type="match status" value="1"/>
</dbReference>
<dbReference type="Pfam" id="PF02984">
    <property type="entry name" value="Cyclin_C"/>
    <property type="match status" value="1"/>
</dbReference>
<reference evidence="10" key="2">
    <citation type="submission" date="2025-08" db="UniProtKB">
        <authorList>
            <consortium name="RefSeq"/>
        </authorList>
    </citation>
    <scope>IDENTIFICATION</scope>
    <source>
        <tissue evidence="10">Leaf</tissue>
    </source>
</reference>
<dbReference type="AlphaFoldDB" id="A0A6P8CYM0"/>
<feature type="region of interest" description="Disordered" evidence="6">
    <location>
        <begin position="176"/>
        <end position="224"/>
    </location>
</feature>
<dbReference type="GO" id="GO:0051301">
    <property type="term" value="P:cell division"/>
    <property type="evidence" value="ECO:0007669"/>
    <property type="project" value="UniProtKB-KW"/>
</dbReference>
<dbReference type="GeneID" id="116200479"/>
<keyword evidence="9" id="KW-1185">Reference proteome</keyword>
<evidence type="ECO:0000256" key="6">
    <source>
        <dbReference type="SAM" id="MobiDB-lite"/>
    </source>
</evidence>
<dbReference type="FunFam" id="1.10.472.10:FF:000032">
    <property type="entry name" value="G2/mitotic-specific cyclin-1"/>
    <property type="match status" value="1"/>
</dbReference>